<proteinExistence type="predicted"/>
<keyword evidence="2" id="KW-1185">Reference proteome</keyword>
<organism evidence="1 2">
    <name type="scientific">Desmophyllum pertusum</name>
    <dbReference type="NCBI Taxonomy" id="174260"/>
    <lineage>
        <taxon>Eukaryota</taxon>
        <taxon>Metazoa</taxon>
        <taxon>Cnidaria</taxon>
        <taxon>Anthozoa</taxon>
        <taxon>Hexacorallia</taxon>
        <taxon>Scleractinia</taxon>
        <taxon>Caryophylliina</taxon>
        <taxon>Caryophylliidae</taxon>
        <taxon>Desmophyllum</taxon>
    </lineage>
</organism>
<comment type="caution">
    <text evidence="1">The sequence shown here is derived from an EMBL/GenBank/DDBJ whole genome shotgun (WGS) entry which is preliminary data.</text>
</comment>
<dbReference type="Proteomes" id="UP001163046">
    <property type="component" value="Unassembled WGS sequence"/>
</dbReference>
<protein>
    <submittedName>
        <fullName evidence="1">Uncharacterized protein</fullName>
    </submittedName>
</protein>
<reference evidence="1" key="1">
    <citation type="submission" date="2023-01" db="EMBL/GenBank/DDBJ databases">
        <title>Genome assembly of the deep-sea coral Lophelia pertusa.</title>
        <authorList>
            <person name="Herrera S."/>
            <person name="Cordes E."/>
        </authorList>
    </citation>
    <scope>NUCLEOTIDE SEQUENCE</scope>
    <source>
        <strain evidence="1">USNM1676648</strain>
        <tissue evidence="1">Polyp</tissue>
    </source>
</reference>
<evidence type="ECO:0000313" key="2">
    <source>
        <dbReference type="Proteomes" id="UP001163046"/>
    </source>
</evidence>
<dbReference type="AlphaFoldDB" id="A0A9W9ZCV6"/>
<dbReference type="EMBL" id="MU826358">
    <property type="protein sequence ID" value="KAJ7379396.1"/>
    <property type="molecule type" value="Genomic_DNA"/>
</dbReference>
<sequence>MKISSIPVIKVSGLPVIYVSGNPVIKASGIPVIEASSFHGDQVFFSSKALLYFHDYDEPPNDEELLSIRRLSHASTEF</sequence>
<gene>
    <name evidence="1" type="ORF">OS493_016633</name>
</gene>
<name>A0A9W9ZCV6_9CNID</name>
<accession>A0A9W9ZCV6</accession>
<evidence type="ECO:0000313" key="1">
    <source>
        <dbReference type="EMBL" id="KAJ7379396.1"/>
    </source>
</evidence>